<evidence type="ECO:0000313" key="1">
    <source>
        <dbReference type="EMBL" id="GJT55259.1"/>
    </source>
</evidence>
<evidence type="ECO:0000313" key="2">
    <source>
        <dbReference type="Proteomes" id="UP001151760"/>
    </source>
</evidence>
<sequence length="129" mass="14405">MTSRSRGGAGCHVQPQAPCLDSDSNDVDTSTTVNMFICIFLKVVKAKLSEDSSYHCRCNATTSELIDMGFATLDQKILLSSIHERLHLHKGSDWANVEEDVESEVDEEVEEKRNEFCCVVCGKKFKSDK</sequence>
<reference evidence="1" key="1">
    <citation type="journal article" date="2022" name="Int. J. Mol. Sci.">
        <title>Draft Genome of Tanacetum Coccineum: Genomic Comparison of Closely Related Tanacetum-Family Plants.</title>
        <authorList>
            <person name="Yamashiro T."/>
            <person name="Shiraishi A."/>
            <person name="Nakayama K."/>
            <person name="Satake H."/>
        </authorList>
    </citation>
    <scope>NUCLEOTIDE SEQUENCE</scope>
</reference>
<dbReference type="EMBL" id="BQNB010016741">
    <property type="protein sequence ID" value="GJT55259.1"/>
    <property type="molecule type" value="Genomic_DNA"/>
</dbReference>
<reference evidence="1" key="2">
    <citation type="submission" date="2022-01" db="EMBL/GenBank/DDBJ databases">
        <authorList>
            <person name="Yamashiro T."/>
            <person name="Shiraishi A."/>
            <person name="Satake H."/>
            <person name="Nakayama K."/>
        </authorList>
    </citation>
    <scope>NUCLEOTIDE SEQUENCE</scope>
</reference>
<proteinExistence type="predicted"/>
<name>A0ABQ5EWI6_9ASTR</name>
<gene>
    <name evidence="1" type="ORF">Tco_0990313</name>
</gene>
<dbReference type="Proteomes" id="UP001151760">
    <property type="component" value="Unassembled WGS sequence"/>
</dbReference>
<accession>A0ABQ5EWI6</accession>
<keyword evidence="2" id="KW-1185">Reference proteome</keyword>
<comment type="caution">
    <text evidence="1">The sequence shown here is derived from an EMBL/GenBank/DDBJ whole genome shotgun (WGS) entry which is preliminary data.</text>
</comment>
<organism evidence="1 2">
    <name type="scientific">Tanacetum coccineum</name>
    <dbReference type="NCBI Taxonomy" id="301880"/>
    <lineage>
        <taxon>Eukaryota</taxon>
        <taxon>Viridiplantae</taxon>
        <taxon>Streptophyta</taxon>
        <taxon>Embryophyta</taxon>
        <taxon>Tracheophyta</taxon>
        <taxon>Spermatophyta</taxon>
        <taxon>Magnoliopsida</taxon>
        <taxon>eudicotyledons</taxon>
        <taxon>Gunneridae</taxon>
        <taxon>Pentapetalae</taxon>
        <taxon>asterids</taxon>
        <taxon>campanulids</taxon>
        <taxon>Asterales</taxon>
        <taxon>Asteraceae</taxon>
        <taxon>Asteroideae</taxon>
        <taxon>Anthemideae</taxon>
        <taxon>Anthemidinae</taxon>
        <taxon>Tanacetum</taxon>
    </lineage>
</organism>
<protein>
    <submittedName>
        <fullName evidence="1">Uncharacterized protein</fullName>
    </submittedName>
</protein>